<dbReference type="EMBL" id="JASNJE010000005">
    <property type="protein sequence ID" value="MDK3072577.1"/>
    <property type="molecule type" value="Genomic_DNA"/>
</dbReference>
<reference evidence="2 3" key="1">
    <citation type="submission" date="2023-05" db="EMBL/GenBank/DDBJ databases">
        <title>Sedimentitalea sp. nov. JM2-8.</title>
        <authorList>
            <person name="Huang J."/>
        </authorList>
    </citation>
    <scope>NUCLEOTIDE SEQUENCE [LARGE SCALE GENOMIC DNA]</scope>
    <source>
        <strain evidence="2 3">JM2-8</strain>
    </source>
</reference>
<accession>A0ABT7FBT2</accession>
<feature type="region of interest" description="Disordered" evidence="1">
    <location>
        <begin position="1"/>
        <end position="55"/>
    </location>
</feature>
<name>A0ABT7FBT2_9RHOB</name>
<dbReference type="RefSeq" id="WP_284484520.1">
    <property type="nucleotide sequence ID" value="NZ_JASNJE010000005.1"/>
</dbReference>
<comment type="caution">
    <text evidence="2">The sequence shown here is derived from an EMBL/GenBank/DDBJ whole genome shotgun (WGS) entry which is preliminary data.</text>
</comment>
<evidence type="ECO:0000313" key="2">
    <source>
        <dbReference type="EMBL" id="MDK3072577.1"/>
    </source>
</evidence>
<protein>
    <submittedName>
        <fullName evidence="2">Uncharacterized protein</fullName>
    </submittedName>
</protein>
<gene>
    <name evidence="2" type="ORF">QO034_05600</name>
</gene>
<sequence>MSDLLSGGVRLAGNAPKADAPDRAGFGARGRFDTPAGTGRPASPGVPTTIGISIE</sequence>
<dbReference type="Proteomes" id="UP001227126">
    <property type="component" value="Unassembled WGS sequence"/>
</dbReference>
<proteinExistence type="predicted"/>
<organism evidence="2 3">
    <name type="scientific">Sedimentitalea xiamensis</name>
    <dbReference type="NCBI Taxonomy" id="3050037"/>
    <lineage>
        <taxon>Bacteria</taxon>
        <taxon>Pseudomonadati</taxon>
        <taxon>Pseudomonadota</taxon>
        <taxon>Alphaproteobacteria</taxon>
        <taxon>Rhodobacterales</taxon>
        <taxon>Paracoccaceae</taxon>
        <taxon>Sedimentitalea</taxon>
    </lineage>
</organism>
<evidence type="ECO:0000313" key="3">
    <source>
        <dbReference type="Proteomes" id="UP001227126"/>
    </source>
</evidence>
<keyword evidence="3" id="KW-1185">Reference proteome</keyword>
<evidence type="ECO:0000256" key="1">
    <source>
        <dbReference type="SAM" id="MobiDB-lite"/>
    </source>
</evidence>